<dbReference type="RefSeq" id="WP_022543744.1">
    <property type="nucleotide sequence ID" value="NC_022524.1"/>
</dbReference>
<name>U5L992_9BACI</name>
<keyword evidence="2" id="KW-1185">Reference proteome</keyword>
<reference evidence="1 2" key="1">
    <citation type="submission" date="2013-07" db="EMBL/GenBank/DDBJ databases">
        <title>Complete genome sequence of Bacillus infantis NRRL B-14911 that has potential to induce cardiac disease by antigenic mimicry.</title>
        <authorList>
            <person name="Massilamany C."/>
            <person name="Smith T.P.L."/>
            <person name="Loy J.D."/>
            <person name="Barletta R."/>
            <person name="Reddy J."/>
        </authorList>
    </citation>
    <scope>NUCLEOTIDE SEQUENCE [LARGE SCALE GENOMIC DNA]</scope>
    <source>
        <strain evidence="1 2">NRRL B-14911</strain>
    </source>
</reference>
<proteinExistence type="predicted"/>
<organism evidence="1 2">
    <name type="scientific">Bacillus infantis NRRL B-14911</name>
    <dbReference type="NCBI Taxonomy" id="1367477"/>
    <lineage>
        <taxon>Bacteria</taxon>
        <taxon>Bacillati</taxon>
        <taxon>Bacillota</taxon>
        <taxon>Bacilli</taxon>
        <taxon>Bacillales</taxon>
        <taxon>Bacillaceae</taxon>
        <taxon>Bacillus</taxon>
    </lineage>
</organism>
<dbReference type="PATRIC" id="fig|1367477.3.peg.1997"/>
<gene>
    <name evidence="1" type="ORF">N288_10285</name>
</gene>
<dbReference type="EMBL" id="CP006643">
    <property type="protein sequence ID" value="AGX03973.1"/>
    <property type="molecule type" value="Genomic_DNA"/>
</dbReference>
<dbReference type="STRING" id="1367477.N288_10285"/>
<evidence type="ECO:0000313" key="1">
    <source>
        <dbReference type="EMBL" id="AGX03973.1"/>
    </source>
</evidence>
<accession>U5L992</accession>
<sequence length="47" mass="5613">MHSQMLASARNIFIRNGRLLAAYLFWLEKKIDMRFLVKWGIVQAVFE</sequence>
<dbReference type="Proteomes" id="UP000017805">
    <property type="component" value="Chromosome"/>
</dbReference>
<protein>
    <submittedName>
        <fullName evidence="1">Uncharacterized protein</fullName>
    </submittedName>
</protein>
<dbReference type="AlphaFoldDB" id="U5L992"/>
<evidence type="ECO:0000313" key="2">
    <source>
        <dbReference type="Proteomes" id="UP000017805"/>
    </source>
</evidence>
<dbReference type="HOGENOM" id="CLU_3229638_0_0_9"/>
<dbReference type="KEGG" id="bif:N288_10285"/>